<accession>A0A1H8V431</accession>
<dbReference type="SUPFAM" id="SSF53448">
    <property type="entry name" value="Nucleotide-diphospho-sugar transferases"/>
    <property type="match status" value="1"/>
</dbReference>
<dbReference type="STRING" id="569882.SAMN04490248_1252"/>
<gene>
    <name evidence="1" type="ORF">SAMN04490248_1252</name>
</gene>
<evidence type="ECO:0000313" key="1">
    <source>
        <dbReference type="EMBL" id="SEP09987.1"/>
    </source>
</evidence>
<dbReference type="EMBL" id="FODS01000025">
    <property type="protein sequence ID" value="SEP09987.1"/>
    <property type="molecule type" value="Genomic_DNA"/>
</dbReference>
<evidence type="ECO:0008006" key="3">
    <source>
        <dbReference type="Google" id="ProtNLM"/>
    </source>
</evidence>
<proteinExistence type="predicted"/>
<name>A0A1H8V431_9RHOB</name>
<keyword evidence="2" id="KW-1185">Reference proteome</keyword>
<dbReference type="InterPro" id="IPR029044">
    <property type="entry name" value="Nucleotide-diphossugar_trans"/>
</dbReference>
<evidence type="ECO:0000313" key="2">
    <source>
        <dbReference type="Proteomes" id="UP000198893"/>
    </source>
</evidence>
<protein>
    <recommendedName>
        <fullName evidence="3">Glycosyl transferase family 2</fullName>
    </recommendedName>
</protein>
<reference evidence="1 2" key="1">
    <citation type="submission" date="2016-10" db="EMBL/GenBank/DDBJ databases">
        <authorList>
            <person name="de Groot N.N."/>
        </authorList>
    </citation>
    <scope>NUCLEOTIDE SEQUENCE [LARGE SCALE GENOMIC DNA]</scope>
    <source>
        <strain evidence="1 2">DSM 27842</strain>
    </source>
</reference>
<sequence length="278" mass="32056">MRFVITLTSIPSRFDLLASTLHRLLRQKVKADRIIVYIPYTYDRFPDWDGQLPEVPEGVEIRRVEEDFGPATKLLPALREFAGTQTEILYCDDDMDYRPNWTSVFQKTRKKRPDDCIAISGVPLGIFTKSDGPREHQPRTVRSWRVTDVEFHLRTLFSGVRSRLTGVPTRLIGRRVYLRSGYADVFEGFGGVLVRPEFFHKDVFEIPEKIRPVDDIWLSGMAAANGYGVWAPARVLEPSPGPAWKRDALHEAEFDGMKRNAANLYAIEYLRKHYGIWP</sequence>
<dbReference type="Proteomes" id="UP000198893">
    <property type="component" value="Unassembled WGS sequence"/>
</dbReference>
<dbReference type="AlphaFoldDB" id="A0A1H8V431"/>
<organism evidence="1 2">
    <name type="scientific">Salinihabitans flavidus</name>
    <dbReference type="NCBI Taxonomy" id="569882"/>
    <lineage>
        <taxon>Bacteria</taxon>
        <taxon>Pseudomonadati</taxon>
        <taxon>Pseudomonadota</taxon>
        <taxon>Alphaproteobacteria</taxon>
        <taxon>Rhodobacterales</taxon>
        <taxon>Roseobacteraceae</taxon>
        <taxon>Salinihabitans</taxon>
    </lineage>
</organism>